<keyword evidence="9 16" id="KW-0460">Magnesium</keyword>
<gene>
    <name evidence="19" type="primary">TERT</name>
</gene>
<dbReference type="EMBL" id="ABDC03016273">
    <property type="status" value="NOT_ANNOTATED_CDS"/>
    <property type="molecule type" value="Genomic_DNA"/>
</dbReference>
<evidence type="ECO:0000256" key="15">
    <source>
        <dbReference type="ARBA" id="ARBA00048173"/>
    </source>
</evidence>
<evidence type="ECO:0000256" key="5">
    <source>
        <dbReference type="ARBA" id="ARBA00022454"/>
    </source>
</evidence>
<dbReference type="GO" id="GO:0003720">
    <property type="term" value="F:telomerase activity"/>
    <property type="evidence" value="ECO:0007669"/>
    <property type="project" value="InterPro"/>
</dbReference>
<dbReference type="PROSITE" id="PS50878">
    <property type="entry name" value="RT_POL"/>
    <property type="match status" value="1"/>
</dbReference>
<keyword evidence="8 16" id="KW-0479">Metal-binding</keyword>
<evidence type="ECO:0000256" key="3">
    <source>
        <dbReference type="ARBA" id="ARBA00012493"/>
    </source>
</evidence>
<dbReference type="GO" id="GO:0042162">
    <property type="term" value="F:telomeric DNA binding"/>
    <property type="evidence" value="ECO:0007669"/>
    <property type="project" value="TreeGrafter"/>
</dbReference>
<organism evidence="19 20">
    <name type="scientific">Microcebus murinus</name>
    <name type="common">Gray mouse lemur</name>
    <name type="synonym">Lemur murinus</name>
    <dbReference type="NCBI Taxonomy" id="30608"/>
    <lineage>
        <taxon>Eukaryota</taxon>
        <taxon>Metazoa</taxon>
        <taxon>Chordata</taxon>
        <taxon>Craniata</taxon>
        <taxon>Vertebrata</taxon>
        <taxon>Euteleostomi</taxon>
        <taxon>Mammalia</taxon>
        <taxon>Eutheria</taxon>
        <taxon>Euarchontoglires</taxon>
        <taxon>Primates</taxon>
        <taxon>Strepsirrhini</taxon>
        <taxon>Lemuriformes</taxon>
        <taxon>Cheirogaleidae</taxon>
        <taxon>Microcebus</taxon>
    </lineage>
</organism>
<comment type="subcellular location">
    <subcellularLocation>
        <location evidence="1 16">Chromosome</location>
        <location evidence="1 16">Telomere</location>
    </subcellularLocation>
    <subcellularLocation>
        <location evidence="16">Nucleus</location>
        <location evidence="16">Nucleolus</location>
    </subcellularLocation>
    <subcellularLocation>
        <location evidence="16">Nucleus</location>
        <location evidence="16">Nucleoplasm</location>
    </subcellularLocation>
    <subcellularLocation>
        <location evidence="16">Nucleus</location>
    </subcellularLocation>
    <subcellularLocation>
        <location evidence="16">Cytoplasm</location>
    </subcellularLocation>
    <subcellularLocation>
        <location evidence="16">Nucleus</location>
        <location evidence="16">PML body</location>
    </subcellularLocation>
    <text evidence="16">Shuttling between nuclear and cytoplasm depends on cell cycle, phosphorylation states, transformation and DNA damage. Diffuse localization in the nucleoplasm. Enriched in nucleoli of certain cell types. Translocated to the cytoplasm via nuclear pores in a CRM1/RAN-dependent manner involving oxidative stress-mediated phosphorylation at Tyr. Dephosphorylation at this site by SHP2 retains TERT in the nucleus. Translocated to the nucleus by phosphorylation by AKT.</text>
</comment>
<evidence type="ECO:0000256" key="6">
    <source>
        <dbReference type="ARBA" id="ARBA00022679"/>
    </source>
</evidence>
<dbReference type="GO" id="GO:0005730">
    <property type="term" value="C:nucleolus"/>
    <property type="evidence" value="ECO:0007669"/>
    <property type="project" value="UniProtKB-SubCell"/>
</dbReference>
<name>A0A8C5VE47_MICMU</name>
<dbReference type="InterPro" id="IPR021891">
    <property type="entry name" value="Telomerase_RBD"/>
</dbReference>
<evidence type="ECO:0000256" key="13">
    <source>
        <dbReference type="ARBA" id="ARBA00023274"/>
    </source>
</evidence>
<dbReference type="CDD" id="cd01648">
    <property type="entry name" value="TERT"/>
    <property type="match status" value="1"/>
</dbReference>
<keyword evidence="5 16" id="KW-0158">Chromosome</keyword>
<sequence>CKAVRALLRSRYREVLPLATFVRRLGPEGRQLVQRGDPAAFRALVAQCLVCVPWGARPPPSAPSFRQVSCLKELVARVVQRLCERGARNVLAFGFALLDGARGGPPVAFTTSVRSYLPNTVTETLRGSGAWGLLLRRVGDDVLVHLLSRCSLYLLVAPSCAYQVCGPPLYELCAATEARPGQTQTGPGSKRPMPHNSDGEARVSLRLPDQGAKRRPGSFGSSPPSAKRRRHEQGRDLQQGPDGQASGAHSGSVHGPSDHDSRAVAPTKPAMEATSSVGERSGTRGSYPLVGGTRHVGPPPTPRPAGASPPQMYVETKHFLYCSGDRERLHPSFLLSSLPPSLTGARALVETIFLGSTPGRAGAPRRPRRLPPRYWQMRPLFRELLGNHARCPYAALLRAHCPVRGGADPAAGACTPKDSACPQRLVRLLRQHSSPWQVYAFLRACLHRLVPAGLWGSRHNERRFLRNTKKFVSLGKRARLSRQELTWRMKVQDCAWLGSSPGGCVPAAEHRRREEVLARFLLWLMGVCVAELLRSFFYVTETTFQKNRLFFYRKSVWSQLQSLGVRQHLERVQLRELSAAELRRHREAGPALPTSKLRFIPKPSGLRPIVNMDYIVGARTFRRATRAQPFSASVKTLFSVLNYERTRRPGLLGASVLGLDDIYRAWRAFALRMRARDAAPGLYFVKVDVTGAYDAIPQDRLAEVVAGVLRPQENTYCVRRYATVQRAAHGHVRKSFKRHVSTLEDLRPYMRQFVEHLQETGSLRDAVVIEQSSSLNEAGRSLFDFFLLFVCYVQCRGIPQGSLLSPLLCSLCYGDMERRLFPGIRRDGLLLRLVDDFLLVTPHLAHARAFLSFARTSVRASLTFSPGFKAGRNLRRKLLGVLRLKCHGLFLDLQVNSLQTVCVNVYKIFLLQAYRFHACVLQLPFNQPVWKNPTFFLRVISDTASRGHCILRAKNAGTSLGAKGASGPLPREAVQWLCQHAFLRKLARHRVTYRCLLGTLRTAQARVQRKLPAATLATLEAAADPALTTDFNTILD</sequence>
<dbReference type="PANTHER" id="PTHR12066">
    <property type="entry name" value="TELOMERASE REVERSE TRANSCRIPTASE"/>
    <property type="match status" value="1"/>
</dbReference>
<keyword evidence="6 16" id="KW-0808">Transferase</keyword>
<comment type="domain">
    <text evidence="16">The RNA-interacting domain 1 (RD1)/N-terminal extension (NTE) is required for interaction with the pseudoknot-template domain of each of TERC dimers. It contains anchor sites that bind primer nucleotides upstream of the RNA-DNA hybrid and is thus an essential determinant of repeat addition processivity.</text>
</comment>
<evidence type="ECO:0000313" key="20">
    <source>
        <dbReference type="Proteomes" id="UP000694394"/>
    </source>
</evidence>
<keyword evidence="12 16" id="KW-0539">Nucleus</keyword>
<comment type="function">
    <text evidence="16">Telomerase is a ribonucleoprotein enzyme essential for the replication of chromosome termini in most eukaryotes. Active in progenitor and cancer cells. Inactive, or very low activity, in normal somatic cells. Catalytic component of the teleromerase holoenzyme complex whose main activity is the elongation of telomeres by acting as a reverse transcriptase that adds simple sequence repeats to chromosome ends by copying a template sequence within the RNA component of the enzyme. Catalyzes the RNA-dependent extension of 3'-chromosomal termini with the 6-nucleotide telomeric repeat unit, 5'-TTAGGG-3'. The catalytic cycle involves primer binding, primer extension and release of product once the template boundary has been reached or nascent product translocation followed by further extension. More active on substrates containing 2 or 3 telomeric repeats. Telomerase activity is regulated by a number of factors including telomerase complex-associated proteins, chaperones and polypeptide modifiers. Modulates Wnt signaling. Plays important roles in aging and antiapoptosis.</text>
</comment>
<dbReference type="FunFam" id="1.10.357.90:FF:000001">
    <property type="entry name" value="Telomerase reverse transcriptase"/>
    <property type="match status" value="1"/>
</dbReference>
<dbReference type="GO" id="GO:0007004">
    <property type="term" value="P:telomere maintenance via telomerase"/>
    <property type="evidence" value="ECO:0007669"/>
    <property type="project" value="TreeGrafter"/>
</dbReference>
<dbReference type="AlphaFoldDB" id="A0A8C5VE47"/>
<dbReference type="InterPro" id="IPR049139">
    <property type="entry name" value="TERT_C"/>
</dbReference>
<dbReference type="GO" id="GO:0016605">
    <property type="term" value="C:PML body"/>
    <property type="evidence" value="ECO:0007669"/>
    <property type="project" value="UniProtKB-SubCell"/>
</dbReference>
<feature type="region of interest" description="Disordered" evidence="17">
    <location>
        <begin position="179"/>
        <end position="310"/>
    </location>
</feature>
<evidence type="ECO:0000256" key="9">
    <source>
        <dbReference type="ARBA" id="ARBA00022842"/>
    </source>
</evidence>
<protein>
    <recommendedName>
        <fullName evidence="4 16">Telomerase reverse transcriptase</fullName>
        <ecNumber evidence="3 16">2.7.7.49</ecNumber>
    </recommendedName>
    <alternativeName>
        <fullName evidence="14 16">Telomerase catalytic subunit</fullName>
    </alternativeName>
</protein>
<keyword evidence="20" id="KW-1185">Reference proteome</keyword>
<dbReference type="Gene3D" id="1.10.132.70">
    <property type="match status" value="1"/>
</dbReference>
<evidence type="ECO:0000256" key="12">
    <source>
        <dbReference type="ARBA" id="ARBA00023242"/>
    </source>
</evidence>
<evidence type="ECO:0000256" key="11">
    <source>
        <dbReference type="ARBA" id="ARBA00022918"/>
    </source>
</evidence>
<evidence type="ECO:0000313" key="19">
    <source>
        <dbReference type="Ensembl" id="ENSMICP00000021183.2"/>
    </source>
</evidence>
<dbReference type="Ensembl" id="ENSMICT00000042419.2">
    <property type="protein sequence ID" value="ENSMICP00000021183.2"/>
    <property type="gene ID" value="ENSMICG00000010883.3"/>
</dbReference>
<keyword evidence="7 16" id="KW-0548">Nucleotidyltransferase</keyword>
<accession>A0A8C5VE47</accession>
<dbReference type="GO" id="GO:0000781">
    <property type="term" value="C:chromosome, telomeric region"/>
    <property type="evidence" value="ECO:0007669"/>
    <property type="project" value="UniProtKB-SubCell"/>
</dbReference>
<evidence type="ECO:0000256" key="2">
    <source>
        <dbReference type="ARBA" id="ARBA00008001"/>
    </source>
</evidence>
<proteinExistence type="inferred from homology"/>
<dbReference type="PANTHER" id="PTHR12066:SF0">
    <property type="entry name" value="TELOMERASE REVERSE TRANSCRIPTASE"/>
    <property type="match status" value="1"/>
</dbReference>
<evidence type="ECO:0000256" key="8">
    <source>
        <dbReference type="ARBA" id="ARBA00022723"/>
    </source>
</evidence>
<evidence type="ECO:0000256" key="10">
    <source>
        <dbReference type="ARBA" id="ARBA00022895"/>
    </source>
</evidence>
<keyword evidence="10 16" id="KW-0779">Telomere</keyword>
<evidence type="ECO:0000256" key="16">
    <source>
        <dbReference type="RuleBase" id="RU365061"/>
    </source>
</evidence>
<dbReference type="Gene3D" id="1.10.357.90">
    <property type="match status" value="1"/>
</dbReference>
<dbReference type="InterPro" id="IPR003545">
    <property type="entry name" value="Telomerase_RT"/>
</dbReference>
<dbReference type="Pfam" id="PF12009">
    <property type="entry name" value="Telomerase_RBD"/>
    <property type="match status" value="1"/>
</dbReference>
<keyword evidence="11 16" id="KW-0695">RNA-directed DNA polymerase</keyword>
<dbReference type="Proteomes" id="UP000694394">
    <property type="component" value="Chromosome 12"/>
</dbReference>
<dbReference type="GO" id="GO:0000333">
    <property type="term" value="C:telomerase catalytic core complex"/>
    <property type="evidence" value="ECO:0007669"/>
    <property type="project" value="TreeGrafter"/>
</dbReference>
<dbReference type="GO" id="GO:0046872">
    <property type="term" value="F:metal ion binding"/>
    <property type="evidence" value="ECO:0007669"/>
    <property type="project" value="UniProtKB-KW"/>
</dbReference>
<reference evidence="19" key="2">
    <citation type="submission" date="2025-08" db="UniProtKB">
        <authorList>
            <consortium name="Ensembl"/>
        </authorList>
    </citation>
    <scope>IDENTIFICATION</scope>
</reference>
<evidence type="ECO:0000256" key="4">
    <source>
        <dbReference type="ARBA" id="ARBA00016182"/>
    </source>
</evidence>
<dbReference type="GeneTree" id="ENSGT00390000018531"/>
<dbReference type="GO" id="GO:0005737">
    <property type="term" value="C:cytoplasm"/>
    <property type="evidence" value="ECO:0007669"/>
    <property type="project" value="UniProtKB-SubCell"/>
</dbReference>
<comment type="domain">
    <text evidence="16">The primer grip sequence in the RT domain is required for telomerase activity and for stable association with short telomeric primers.</text>
</comment>
<dbReference type="GO" id="GO:0070034">
    <property type="term" value="F:telomerase RNA binding"/>
    <property type="evidence" value="ECO:0007669"/>
    <property type="project" value="TreeGrafter"/>
</dbReference>
<comment type="catalytic activity">
    <reaction evidence="15 16">
        <text>DNA(n) + a 2'-deoxyribonucleoside 5'-triphosphate = DNA(n+1) + diphosphate</text>
        <dbReference type="Rhea" id="RHEA:22508"/>
        <dbReference type="Rhea" id="RHEA-COMP:17339"/>
        <dbReference type="Rhea" id="RHEA-COMP:17340"/>
        <dbReference type="ChEBI" id="CHEBI:33019"/>
        <dbReference type="ChEBI" id="CHEBI:61560"/>
        <dbReference type="ChEBI" id="CHEBI:173112"/>
        <dbReference type="EC" id="2.7.7.49"/>
    </reaction>
</comment>
<comment type="similarity">
    <text evidence="2 16">Belongs to the reverse transcriptase family. Telomerase subfamily.</text>
</comment>
<comment type="domain">
    <text evidence="16">The RNA-interacting domain 2 (RD2) is essential for both interaction with the CR4-CR5 domain of TERC and for DNA synthesis.</text>
</comment>
<keyword evidence="13" id="KW-0687">Ribonucleoprotein</keyword>
<evidence type="ECO:0000256" key="17">
    <source>
        <dbReference type="SAM" id="MobiDB-lite"/>
    </source>
</evidence>
<dbReference type="SMART" id="SM00975">
    <property type="entry name" value="Telomerase_RBD"/>
    <property type="match status" value="1"/>
</dbReference>
<reference evidence="19" key="1">
    <citation type="submission" date="2016-12" db="EMBL/GenBank/DDBJ databases">
        <title>Mouse lemur reference genome and diversity panel.</title>
        <authorList>
            <person name="Harris R."/>
            <person name="Larsen P."/>
            <person name="Liu Y."/>
            <person name="Hughes D.S."/>
            <person name="Murali S."/>
            <person name="Raveendran M."/>
            <person name="Korchina V."/>
            <person name="Wang M."/>
            <person name="Jhangiani S."/>
            <person name="Bandaranaike D."/>
            <person name="Bellair M."/>
            <person name="Blankenburg K."/>
            <person name="Chao H."/>
            <person name="Dahdouli M."/>
            <person name="Dinh H."/>
            <person name="Doddapaneni H."/>
            <person name="English A."/>
            <person name="Firestine M."/>
            <person name="Gnanaolivu R."/>
            <person name="Gross S."/>
            <person name="Hernandez B."/>
            <person name="Javaid M."/>
            <person name="Jayaseelan J."/>
            <person name="Jones J."/>
            <person name="Khan Z."/>
            <person name="Kovar C."/>
            <person name="Kurapati P."/>
            <person name="Le B."/>
            <person name="Lee S."/>
            <person name="Li M."/>
            <person name="Mathew T."/>
            <person name="Narasimhan A."/>
            <person name="Ngo D."/>
            <person name="Nguyen L."/>
            <person name="Okwuonu G."/>
            <person name="Ongeri F."/>
            <person name="Osuji N."/>
            <person name="Pu L.-L."/>
            <person name="Puazo M."/>
            <person name="Quiroz J."/>
            <person name="Raj R."/>
            <person name="Rajbhandari K."/>
            <person name="Reid J.G."/>
            <person name="Santibanez J."/>
            <person name="Sexton D."/>
            <person name="Skinner E."/>
            <person name="Vee V."/>
            <person name="Weissenberger G."/>
            <person name="Wu Y."/>
            <person name="Xin Y."/>
            <person name="Han Y."/>
            <person name="Campbell C."/>
            <person name="Brown A."/>
            <person name="Sullivan B."/>
            <person name="Shelton J."/>
            <person name="Brown S."/>
            <person name="Dudchenko O."/>
            <person name="Machol I."/>
            <person name="Durand N."/>
            <person name="Shamim M."/>
            <person name="Lieberman A."/>
            <person name="Muzny D.M."/>
            <person name="Richards S."/>
            <person name="Yoder A."/>
            <person name="Worley K.C."/>
            <person name="Rogers J."/>
            <person name="Gibbs R.A."/>
        </authorList>
    </citation>
    <scope>NUCLEOTIDE SEQUENCE [LARGE SCALE GENOMIC DNA]</scope>
</reference>
<evidence type="ECO:0000256" key="14">
    <source>
        <dbReference type="ARBA" id="ARBA00032044"/>
    </source>
</evidence>
<evidence type="ECO:0000256" key="1">
    <source>
        <dbReference type="ARBA" id="ARBA00004574"/>
    </source>
</evidence>
<feature type="domain" description="Reverse transcriptase" evidence="18">
    <location>
        <begin position="581"/>
        <end position="895"/>
    </location>
</feature>
<evidence type="ECO:0000259" key="18">
    <source>
        <dbReference type="PROSITE" id="PS50878"/>
    </source>
</evidence>
<evidence type="ECO:0000256" key="7">
    <source>
        <dbReference type="ARBA" id="ARBA00022695"/>
    </source>
</evidence>
<reference evidence="19" key="3">
    <citation type="submission" date="2025-09" db="UniProtKB">
        <authorList>
            <consortium name="Ensembl"/>
        </authorList>
    </citation>
    <scope>IDENTIFICATION</scope>
</reference>
<dbReference type="InterPro" id="IPR000477">
    <property type="entry name" value="RT_dom"/>
</dbReference>
<dbReference type="FunFam" id="1.10.132.70:FF:000001">
    <property type="entry name" value="Telomerase reverse transcriptase"/>
    <property type="match status" value="1"/>
</dbReference>
<dbReference type="PRINTS" id="PR01365">
    <property type="entry name" value="TELOMERASERT"/>
</dbReference>
<dbReference type="Pfam" id="PF21399">
    <property type="entry name" value="TERT_C"/>
    <property type="match status" value="1"/>
</dbReference>
<dbReference type="EC" id="2.7.7.49" evidence="3 16"/>